<organism evidence="4 5">
    <name type="scientific">Homo sapiens</name>
    <name type="common">Human</name>
    <dbReference type="NCBI Taxonomy" id="9606"/>
    <lineage>
        <taxon>Eukaryota</taxon>
        <taxon>Metazoa</taxon>
        <taxon>Chordata</taxon>
        <taxon>Craniata</taxon>
        <taxon>Vertebrata</taxon>
        <taxon>Euteleostomi</taxon>
        <taxon>Mammalia</taxon>
        <taxon>Eutheria</taxon>
        <taxon>Euarchontoglires</taxon>
        <taxon>Primates</taxon>
        <taxon>Haplorrhini</taxon>
        <taxon>Catarrhini</taxon>
        <taxon>Hominidae</taxon>
        <taxon>Homo</taxon>
    </lineage>
</organism>
<dbReference type="FunFam" id="1.20.890.10:FF:000012">
    <property type="entry name" value="DPY30 domain containing 2"/>
    <property type="match status" value="1"/>
</dbReference>
<dbReference type="Bgee" id="ENSG00000133665">
    <property type="expression patterns" value="Expressed in right uterine tube and 113 other cell types or tissues"/>
</dbReference>
<name>A0A0A0MRQ7_HUMAN</name>
<reference evidence="4" key="4">
    <citation type="journal article" date="2004" name="Nature">
        <title>Finishing the euchromatic sequence of the human genome.</title>
        <authorList>
            <consortium name="International Human Genome Sequencing Consortium"/>
        </authorList>
    </citation>
    <scope>NUCLEOTIDE SEQUENCE [LARGE SCALE GENOMIC DNA]</scope>
</reference>
<dbReference type="OpenTargets" id="ENSG00000133665"/>
<dbReference type="Antibodypedia" id="29986">
    <property type="antibodies" value="150 antibodies from 19 providers"/>
</dbReference>
<dbReference type="ExpressionAtlas" id="A0A0A0MRQ7">
    <property type="expression patterns" value="baseline and differential"/>
</dbReference>
<evidence type="ECO:0000313" key="4">
    <source>
        <dbReference type="Ensembl" id="ENSP00000361272.1"/>
    </source>
</evidence>
<dbReference type="EMBL" id="AL359195">
    <property type="status" value="NOT_ANNOTATED_CDS"/>
    <property type="molecule type" value="Genomic_DNA"/>
</dbReference>
<dbReference type="Pfam" id="PF05186">
    <property type="entry name" value="Dpy-30"/>
    <property type="match status" value="1"/>
</dbReference>
<dbReference type="GeneTree" id="ENSGT00940000162091"/>
<gene>
    <name evidence="4" type="primary">DYDC2</name>
    <name evidence="3" type="synonym">MGC16186</name>
    <name evidence="3" type="ORF">hCG_1781631</name>
</gene>
<keyword evidence="6 7" id="KW-1267">Proteomics identification</keyword>
<dbReference type="VEuPathDB" id="HostDB:ENSG00000133665"/>
<dbReference type="EMBL" id="CH471142">
    <property type="protein sequence ID" value="EAW80393.1"/>
    <property type="molecule type" value="Genomic_DNA"/>
</dbReference>
<dbReference type="PANTHER" id="PTHR23356">
    <property type="entry name" value="DPY30-RELATED"/>
    <property type="match status" value="1"/>
</dbReference>
<dbReference type="BioGRID-ORCS" id="84332">
    <property type="hits" value="13 hits in 1136 CRISPR screens"/>
</dbReference>
<evidence type="ECO:0007829" key="6">
    <source>
        <dbReference type="PeptideAtlas" id="A0A0A0MRQ7"/>
    </source>
</evidence>
<comment type="similarity">
    <text evidence="1">Belongs to the dpy-30 family.</text>
</comment>
<dbReference type="InterPro" id="IPR007858">
    <property type="entry name" value="Dpy-30_motif"/>
</dbReference>
<dbReference type="InterPro" id="IPR049630">
    <property type="entry name" value="DYDC-like_DD"/>
</dbReference>
<dbReference type="SMR" id="A0A0A0MRQ7"/>
<reference evidence="3" key="5">
    <citation type="submission" date="2005-09" db="EMBL/GenBank/DDBJ databases">
        <authorList>
            <person name="Mural R.J."/>
            <person name="Istrail S."/>
            <person name="Sutton G."/>
            <person name="Florea L."/>
            <person name="Halpern A.L."/>
            <person name="Mobarry C.M."/>
            <person name="Lippert R."/>
            <person name="Walenz B."/>
            <person name="Shatkay H."/>
            <person name="Dew I."/>
            <person name="Miller J.R."/>
            <person name="Flanigan M.J."/>
            <person name="Edwards N.J."/>
            <person name="Bolanos R."/>
            <person name="Fasulo D."/>
            <person name="Halldorsson B.V."/>
            <person name="Hannenhalli S."/>
            <person name="Turner R."/>
            <person name="Yooseph S."/>
            <person name="Lu F."/>
            <person name="Nusskern D.R."/>
            <person name="Shue B.C."/>
            <person name="Zheng X.H."/>
            <person name="Zhong F."/>
            <person name="Delcher A.L."/>
            <person name="Huson D.H."/>
            <person name="Kravitz S.A."/>
            <person name="Mouchard L."/>
            <person name="Reinert K."/>
            <person name="Remington K.A."/>
            <person name="Clark A.G."/>
            <person name="Waterman M.S."/>
            <person name="Eichler E.E."/>
            <person name="Adams M.D."/>
            <person name="Hunkapiller M.W."/>
            <person name="Myers E.W."/>
            <person name="Venter J.C."/>
        </authorList>
    </citation>
    <scope>NUCLEOTIDE SEQUENCE</scope>
</reference>
<dbReference type="GeneID" id="84332"/>
<proteinExistence type="evidence at protein level"/>
<evidence type="ECO:0007829" key="7">
    <source>
        <dbReference type="ProteomicsDB" id="A0A0A0MRQ7"/>
    </source>
</evidence>
<dbReference type="RefSeq" id="NP_001256971.1">
    <property type="nucleotide sequence ID" value="NM_001270042.2"/>
</dbReference>
<dbReference type="OrthoDB" id="432281at2759"/>
<sequence length="191" mass="22110">MILRPPQQCGTAARMETNYLKRCFGNCLAQALAEVAKVRPSDPIEYLAHWLYHYRKTAKAKEENREKKIHLQEEYDSSLKEMEMTEMLKQEEYQIQQNCEKCHKELTSETVSTKKTIFMQEDTNPLEKEALKQEFLPGTSSLIPGMPQQVPPSESAGQIDQNFKMPQEINYKEAFQHEVAHEMPPGSKSPF</sequence>
<dbReference type="Gene3D" id="1.20.890.10">
    <property type="entry name" value="cAMP-dependent protein kinase regulatory subunit, dimerization-anchoring domain"/>
    <property type="match status" value="1"/>
</dbReference>
<evidence type="ECO:0000313" key="5">
    <source>
        <dbReference type="Proteomes" id="UP000005640"/>
    </source>
</evidence>
<evidence type="ECO:0000256" key="1">
    <source>
        <dbReference type="ARBA" id="ARBA00010849"/>
    </source>
</evidence>
<dbReference type="InterPro" id="IPR037856">
    <property type="entry name" value="Sdc1/DPY30"/>
</dbReference>
<dbReference type="ChiTaRS" id="DYDC2">
    <property type="organism name" value="human"/>
</dbReference>
<accession>A0A0A0MRQ7</accession>
<dbReference type="CTD" id="84332"/>
<dbReference type="GO" id="GO:0048188">
    <property type="term" value="C:Set1C/COMPASS complex"/>
    <property type="evidence" value="ECO:0007669"/>
    <property type="project" value="InterPro"/>
</dbReference>
<evidence type="ECO:0000313" key="3">
    <source>
        <dbReference type="EMBL" id="EAW80393.1"/>
    </source>
</evidence>
<dbReference type="Proteomes" id="UP000005640">
    <property type="component" value="Chromosome 10"/>
</dbReference>
<dbReference type="AlphaFoldDB" id="A0A0A0MRQ7"/>
<evidence type="ECO:0000256" key="2">
    <source>
        <dbReference type="ARBA" id="ARBA00068748"/>
    </source>
</evidence>
<dbReference type="CDD" id="cd22966">
    <property type="entry name" value="DD_DYDC-like"/>
    <property type="match status" value="1"/>
</dbReference>
<dbReference type="DNASU" id="84332"/>
<keyword evidence="5" id="KW-1185">Reference proteome</keyword>
<dbReference type="UCSC" id="uc031pwk.1">
    <property type="organism name" value="human"/>
</dbReference>
<dbReference type="HGNC" id="HGNC:23468">
    <property type="gene designation" value="DYDC2"/>
</dbReference>
<dbReference type="PANTHER" id="PTHR23356:SF3">
    <property type="entry name" value="DPY30 DOMAIN-CONTAINING PROTEIN 2"/>
    <property type="match status" value="1"/>
</dbReference>
<reference evidence="4" key="1">
    <citation type="journal article" date="2001" name="Nature">
        <title>Initial sequencing and analysis of the human genome.</title>
        <authorList>
            <consortium name="International Human Genome Sequencing Consortium"/>
            <person name="Lander E.S."/>
            <person name="Linton L.M."/>
            <person name="Birren B."/>
            <person name="Nusbaum C."/>
            <person name="Zody M.C."/>
            <person name="Baldwin J."/>
            <person name="Devon K."/>
            <person name="Dewar K."/>
            <person name="Doyle M."/>
            <person name="FitzHugh W."/>
            <person name="Funke R."/>
            <person name="Gage D."/>
            <person name="Harris K."/>
            <person name="Heaford A."/>
            <person name="Howland J."/>
            <person name="Kann L."/>
            <person name="Lehoczky J."/>
            <person name="LeVine R."/>
            <person name="McEwan P."/>
            <person name="McKernan K."/>
            <person name="Meldrim J."/>
            <person name="Mesirov J.P."/>
            <person name="Miranda C."/>
            <person name="Morris W."/>
            <person name="Naylor J."/>
            <person name="Raymond C."/>
            <person name="Rosetti M."/>
            <person name="Santos R."/>
            <person name="Sheridan A."/>
            <person name="Sougnez C."/>
            <person name="Stange-Thomann N."/>
            <person name="Stojanovic N."/>
            <person name="Subramanian A."/>
            <person name="Wyman D."/>
            <person name="Rogers J."/>
            <person name="Sulston J."/>
            <person name="Ainscough R."/>
            <person name="Beck S."/>
            <person name="Bentley D."/>
            <person name="Burton J."/>
            <person name="Clee C."/>
            <person name="Carter N."/>
            <person name="Coulson A."/>
            <person name="Deadman R."/>
            <person name="Deloukas P."/>
            <person name="Dunham A."/>
            <person name="Dunham I."/>
            <person name="Durbin R."/>
            <person name="French L."/>
            <person name="Grafham D."/>
            <person name="Gregory S."/>
            <person name="Hubbard T."/>
            <person name="Humphray S."/>
            <person name="Hunt A."/>
            <person name="Jones M."/>
            <person name="Lloyd C."/>
            <person name="McMurray A."/>
            <person name="Matthews L."/>
            <person name="Mercer S."/>
            <person name="Milne S."/>
            <person name="Mullikin J.C."/>
            <person name="Mungall A."/>
            <person name="Plumb R."/>
            <person name="Ross M."/>
            <person name="Shownkeen R."/>
            <person name="Sims S."/>
            <person name="Waterston R.H."/>
            <person name="Wilson R.K."/>
            <person name="Hillier L.W."/>
            <person name="McPherson J.D."/>
            <person name="Marra M.A."/>
            <person name="Mardis E.R."/>
            <person name="Fulton L.A."/>
            <person name="Chinwalla A.T."/>
            <person name="Pepin K.H."/>
            <person name="Gish W.R."/>
            <person name="Chissoe S.L."/>
            <person name="Wendl M.C."/>
            <person name="Delehaunty K.D."/>
            <person name="Miner T.L."/>
            <person name="Delehaunty A."/>
            <person name="Kramer J.B."/>
            <person name="Cook L.L."/>
            <person name="Fulton R.S."/>
            <person name="Johnson D.L."/>
            <person name="Minx P.J."/>
            <person name="Clifton S.W."/>
            <person name="Hawkins T."/>
            <person name="Branscomb E."/>
            <person name="Predki P."/>
            <person name="Richardson P."/>
            <person name="Wenning S."/>
            <person name="Slezak T."/>
            <person name="Doggett N."/>
            <person name="Cheng J.F."/>
            <person name="Olsen A."/>
            <person name="Lucas S."/>
            <person name="Elkin C."/>
            <person name="Uberbacher E."/>
            <person name="Frazier M."/>
            <person name="Gibbs R.A."/>
            <person name="Muzny D.M."/>
            <person name="Scherer S.E."/>
            <person name="Bouck J.B."/>
            <person name="Sodergren E.J."/>
            <person name="Worley K.C."/>
            <person name="Rives C.M."/>
            <person name="Gorrell J.H."/>
            <person name="Metzker M.L."/>
            <person name="Naylor S.L."/>
            <person name="Kucherlapati R.S."/>
            <person name="Nelson D.L."/>
            <person name="Weinstock G.M."/>
            <person name="Sakaki Y."/>
            <person name="Fujiyama A."/>
            <person name="Hattori M."/>
            <person name="Yada T."/>
            <person name="Toyoda A."/>
            <person name="Itoh T."/>
            <person name="Kawagoe C."/>
            <person name="Watanabe H."/>
            <person name="Totoki Y."/>
            <person name="Taylor T."/>
            <person name="Weissenbach J."/>
            <person name="Heilig R."/>
            <person name="Saurin W."/>
            <person name="Artiguenave F."/>
            <person name="Brottier P."/>
            <person name="Bruls T."/>
            <person name="Pelletier E."/>
            <person name="Robert C."/>
            <person name="Wincker P."/>
            <person name="Smith D.R."/>
            <person name="Doucette-Stamm L."/>
            <person name="Rubenfield M."/>
            <person name="Weinstock K."/>
            <person name="Lee H.M."/>
            <person name="Dubois J."/>
            <person name="Rosenthal A."/>
            <person name="Platzer M."/>
            <person name="Nyakatura G."/>
            <person name="Taudien S."/>
            <person name="Rump A."/>
            <person name="Yang H."/>
            <person name="Yu J."/>
            <person name="Wang J."/>
            <person name="Huang G."/>
            <person name="Gu J."/>
            <person name="Hood L."/>
            <person name="Rowen L."/>
            <person name="Madan A."/>
            <person name="Qin S."/>
            <person name="Davis R.W."/>
            <person name="Federspiel N.A."/>
            <person name="Abola A.P."/>
            <person name="Proctor M.J."/>
            <person name="Myers R.M."/>
            <person name="Schmutz J."/>
            <person name="Dickson M."/>
            <person name="Grimwood J."/>
            <person name="Cox D.R."/>
            <person name="Olson M.V."/>
            <person name="Kaul R."/>
            <person name="Raymond C."/>
            <person name="Shimizu N."/>
            <person name="Kawasaki K."/>
            <person name="Minoshima S."/>
            <person name="Evans G.A."/>
            <person name="Athanasiou M."/>
            <person name="Schultz R."/>
            <person name="Roe B.A."/>
            <person name="Chen F."/>
            <person name="Pan H."/>
            <person name="Ramser J."/>
            <person name="Lehrach H."/>
            <person name="Reinhardt R."/>
            <person name="McCombie W.R."/>
            <person name="de la Bastide M."/>
            <person name="Dedhia N."/>
            <person name="Blocker H."/>
            <person name="Hornischer K."/>
            <person name="Nordsiek G."/>
            <person name="Agarwala R."/>
            <person name="Aravind L."/>
            <person name="Bailey J.A."/>
            <person name="Bateman A."/>
            <person name="Batzoglou S."/>
            <person name="Birney E."/>
            <person name="Bork P."/>
            <person name="Brown D.G."/>
            <person name="Burge C.B."/>
            <person name="Cerutti L."/>
            <person name="Chen H.C."/>
            <person name="Church D."/>
            <person name="Clamp M."/>
            <person name="Copley R.R."/>
            <person name="Doerks T."/>
            <person name="Eddy S.R."/>
            <person name="Eichler E.E."/>
            <person name="Furey T.S."/>
            <person name="Galagan J."/>
            <person name="Gilbert J.G."/>
            <person name="Harmon C."/>
            <person name="Hayashizaki Y."/>
            <person name="Haussler D."/>
            <person name="Hermjakob H."/>
            <person name="Hokamp K."/>
            <person name="Jang W."/>
            <person name="Johnson L.S."/>
            <person name="Jones T.A."/>
            <person name="Kasif S."/>
            <person name="Kaspryzk A."/>
            <person name="Kennedy S."/>
            <person name="Kent W.J."/>
            <person name="Kitts P."/>
            <person name="Koonin E.V."/>
            <person name="Korf I."/>
            <person name="Kulp D."/>
            <person name="Lancet D."/>
            <person name="Lowe T.M."/>
            <person name="McLysaght A."/>
            <person name="Mikkelsen T."/>
            <person name="Moran J.V."/>
            <person name="Mulder N."/>
            <person name="Pollara V.J."/>
            <person name="Ponting C.P."/>
            <person name="Schuler G."/>
            <person name="Schultz J."/>
            <person name="Slater G."/>
            <person name="Smit A.F."/>
            <person name="Stupka E."/>
            <person name="Szustakowski J."/>
            <person name="Thierry-Mieg D."/>
            <person name="Thierry-Mieg J."/>
            <person name="Wagner L."/>
            <person name="Wallis J."/>
            <person name="Wheeler R."/>
            <person name="Williams A."/>
            <person name="Wolf Y.I."/>
            <person name="Wolfe K.H."/>
            <person name="Yang S.P."/>
            <person name="Yeh R.F."/>
            <person name="Collins F."/>
            <person name="Guyer M.S."/>
            <person name="Peterson J."/>
            <person name="Felsenfeld A."/>
            <person name="Wetterstrand K.A."/>
            <person name="Patrinos A."/>
            <person name="Morgan M.J."/>
            <person name="de Jong P."/>
            <person name="Catanese J.J."/>
            <person name="Osoegawa K."/>
            <person name="Shizuya H."/>
            <person name="Choi S."/>
            <person name="Chen Y.J."/>
        </authorList>
    </citation>
    <scope>NUCLEOTIDE SEQUENCE [LARGE SCALE GENOMIC DNA]</scope>
</reference>
<dbReference type="DisGeNET" id="84332"/>
<dbReference type="Ensembl" id="ENST00000372198.5">
    <property type="protein sequence ID" value="ENSP00000361272.1"/>
    <property type="gene ID" value="ENSG00000133665.13"/>
</dbReference>
<reference evidence="3" key="2">
    <citation type="journal article" date="2001" name="Science">
        <title>The sequence of the human genome.</title>
        <authorList>
            <person name="Venter J.C."/>
            <person name="Adams M.D."/>
            <person name="Myers E.W."/>
            <person name="Li P.W."/>
            <person name="Mural R.J."/>
            <person name="Sutton G.G."/>
            <person name="Smith H.O."/>
            <person name="Yandell M."/>
            <person name="Evans C.A."/>
            <person name="Holt R.A."/>
            <person name="Gocayne J.D."/>
            <person name="Amanatides P."/>
            <person name="Ballew R.M."/>
            <person name="Huson D.H."/>
            <person name="Wortman J.R."/>
            <person name="Zhang Q."/>
            <person name="Kodira C.D."/>
            <person name="Zheng X.H."/>
            <person name="Chen L."/>
            <person name="Skupski M."/>
            <person name="Subramanian G."/>
            <person name="Thomas P.D."/>
            <person name="Zhang J."/>
            <person name="Gabor Miklos G.L."/>
            <person name="Nelson C."/>
            <person name="Broder S."/>
            <person name="Clark A.G."/>
            <person name="Nadeau J."/>
            <person name="McKusick V.A."/>
            <person name="Zinder N."/>
            <person name="Levine A.J."/>
            <person name="Roberts R.J."/>
            <person name="Simon M."/>
            <person name="Slayman C."/>
            <person name="Hunkapiller M."/>
            <person name="Bolanos R."/>
            <person name="Delcher A."/>
            <person name="Dew I."/>
            <person name="Fasulo D."/>
            <person name="Flanigan M."/>
            <person name="Florea L."/>
            <person name="Halpern A."/>
            <person name="Hannenhalli S."/>
            <person name="Kravitz S."/>
            <person name="Levy S."/>
            <person name="Mobarry C."/>
            <person name="Reinert K."/>
            <person name="Remington K."/>
            <person name="Abu-Threideh J."/>
            <person name="Beasley E."/>
            <person name="Biddick K."/>
            <person name="Bonazzi V."/>
            <person name="Brandon R."/>
            <person name="Cargill M."/>
            <person name="Chandramouliswaran I."/>
            <person name="Charlab R."/>
            <person name="Chaturvedi K."/>
            <person name="Deng Z."/>
            <person name="Di Francesco V."/>
            <person name="Dunn P."/>
            <person name="Eilbeck K."/>
            <person name="Evangelista C."/>
            <person name="Gabrielian A.E."/>
            <person name="Gan W."/>
            <person name="Ge W."/>
            <person name="Gong F."/>
            <person name="Gu Z."/>
            <person name="Guan P."/>
            <person name="Heiman T.J."/>
            <person name="Higgins M.E."/>
            <person name="Ji R.R."/>
            <person name="Ke Z."/>
            <person name="Ketchum K.A."/>
            <person name="Lai Z."/>
            <person name="Lei Y."/>
            <person name="Li Z."/>
            <person name="Li J."/>
            <person name="Liang Y."/>
            <person name="Lin X."/>
            <person name="Lu F."/>
            <person name="Merkulov G.V."/>
            <person name="Milshina N."/>
            <person name="Moore H.M."/>
            <person name="Naik A.K."/>
            <person name="Narayan V.A."/>
            <person name="Neelam B."/>
            <person name="Nusskern D."/>
            <person name="Rusch D.B."/>
            <person name="Salzberg S."/>
            <person name="Shao W."/>
            <person name="Shue B."/>
            <person name="Sun J."/>
            <person name="Wang Z."/>
            <person name="Wang A."/>
            <person name="Wang X."/>
            <person name="Wang J."/>
            <person name="Wei M."/>
            <person name="Wides R."/>
            <person name="Xiao C."/>
            <person name="Yan C."/>
            <person name="Yao A."/>
            <person name="Ye J."/>
            <person name="Zhan M."/>
            <person name="Zhang W."/>
            <person name="Zhang H."/>
            <person name="Zhao Q."/>
            <person name="Zheng L."/>
            <person name="Zhong F."/>
            <person name="Zhong W."/>
            <person name="Zhu S."/>
            <person name="Zhao S."/>
            <person name="Gilbert D."/>
            <person name="Baumhueter S."/>
            <person name="Spier G."/>
            <person name="Carter C."/>
            <person name="Cravchik A."/>
            <person name="Woodage T."/>
            <person name="Ali F."/>
            <person name="An H."/>
            <person name="Awe A."/>
            <person name="Baldwin D."/>
            <person name="Baden H."/>
            <person name="Barnstead M."/>
            <person name="Barrow I."/>
            <person name="Beeson K."/>
            <person name="Busam D."/>
            <person name="Carver A."/>
            <person name="Center A."/>
            <person name="Cheng M.L."/>
            <person name="Curry L."/>
            <person name="Danaher S."/>
            <person name="Davenport L."/>
            <person name="Desilets R."/>
            <person name="Dietz S."/>
            <person name="Dodson K."/>
            <person name="Doup L."/>
            <person name="Ferriera S."/>
            <person name="Garg N."/>
            <person name="Gluecksmann A."/>
            <person name="Hart B."/>
            <person name="Haynes J."/>
            <person name="Haynes C."/>
            <person name="Heiner C."/>
            <person name="Hladun S."/>
            <person name="Hostin D."/>
            <person name="Houck J."/>
            <person name="Howland T."/>
            <person name="Ibegwam C."/>
            <person name="Johnson J."/>
            <person name="Kalush F."/>
            <person name="Kline L."/>
            <person name="Koduru S."/>
            <person name="Love A."/>
            <person name="Mann F."/>
            <person name="May D."/>
            <person name="McCawley S."/>
            <person name="McIntosh T."/>
            <person name="McMullen I."/>
            <person name="Moy M."/>
            <person name="Moy L."/>
            <person name="Murphy B."/>
            <person name="Nelson K."/>
            <person name="Pfannkoch C."/>
            <person name="Pratts E."/>
            <person name="Puri V."/>
            <person name="Qureshi H."/>
            <person name="Reardon M."/>
            <person name="Rodriguez R."/>
            <person name="Rogers Y.H."/>
            <person name="Romblad D."/>
            <person name="Ruhfel B."/>
            <person name="Scott R."/>
            <person name="Sitter C."/>
            <person name="Smallwood M."/>
            <person name="Stewart E."/>
            <person name="Strong R."/>
            <person name="Suh E."/>
            <person name="Thomas R."/>
            <person name="Tint N.N."/>
            <person name="Tse S."/>
            <person name="Vech C."/>
            <person name="Wang G."/>
            <person name="Wetter J."/>
            <person name="Williams S."/>
            <person name="Williams M."/>
            <person name="Windsor S."/>
            <person name="Winn-Deen E."/>
            <person name="Wolfe K."/>
            <person name="Zaveri J."/>
            <person name="Zaveri K."/>
            <person name="Abril J.F."/>
            <person name="Guigo R."/>
            <person name="Campbell M.J."/>
            <person name="Sjolander K.V."/>
            <person name="Karlak B."/>
            <person name="Kejariwal A."/>
            <person name="Mi H."/>
            <person name="Lazareva B."/>
            <person name="Hatton T."/>
            <person name="Narechania A."/>
            <person name="Diemer K."/>
            <person name="Muruganujan A."/>
            <person name="Guo N."/>
            <person name="Sato S."/>
            <person name="Bafna V."/>
            <person name="Istrail S."/>
            <person name="Lippert R."/>
            <person name="Schwartz R."/>
            <person name="Walenz B."/>
            <person name="Yooseph S."/>
            <person name="Allen D."/>
            <person name="Basu A."/>
            <person name="Baxendale J."/>
            <person name="Blick L."/>
            <person name="Caminha M."/>
            <person name="Carnes-Stine J."/>
            <person name="Caulk P."/>
            <person name="Chiang Y.H."/>
            <person name="Coyne M."/>
            <person name="Dahlke C."/>
            <person name="Mays A."/>
            <person name="Dombroski M."/>
            <person name="Donnelly M."/>
            <person name="Ely D."/>
            <person name="Esparham S."/>
            <person name="Fosler C."/>
            <person name="Gire H."/>
            <person name="Glanowski S."/>
            <person name="Glasser K."/>
            <person name="Glodek A."/>
            <person name="Gorokhov M."/>
            <person name="Graham K."/>
            <person name="Gropman B."/>
            <person name="Harris M."/>
            <person name="Heil J."/>
            <person name="Henderson S."/>
            <person name="Hoover J."/>
            <person name="Jennings D."/>
            <person name="Jordan C."/>
            <person name="Jordan J."/>
            <person name="Kasha J."/>
            <person name="Kagan L."/>
            <person name="Kraft C."/>
            <person name="Levitsky A."/>
            <person name="Lewis M."/>
            <person name="Liu X."/>
            <person name="Lopez J."/>
            <person name="Ma D."/>
            <person name="Majoros W."/>
            <person name="McDaniel J."/>
            <person name="Murphy S."/>
            <person name="Newman M."/>
            <person name="Nguyen T."/>
            <person name="Nguyen N."/>
            <person name="Nodell M."/>
            <person name="Pan S."/>
            <person name="Peck J."/>
            <person name="Peterson M."/>
            <person name="Rowe W."/>
            <person name="Sanders R."/>
            <person name="Scott J."/>
            <person name="Simpson M."/>
            <person name="Smith T."/>
            <person name="Sprague A."/>
            <person name="Stockwell T."/>
            <person name="Turner R."/>
            <person name="Venter E."/>
            <person name="Wang M."/>
            <person name="Wen M."/>
            <person name="Wu D."/>
            <person name="Wu M."/>
            <person name="Xia A."/>
            <person name="Zandieh A."/>
            <person name="Zhu X."/>
        </authorList>
    </citation>
    <scope>NUCLEOTIDE SEQUENCE</scope>
</reference>
<reference evidence="4" key="6">
    <citation type="submission" date="2025-05" db="UniProtKB">
        <authorList>
            <consortium name="Ensembl"/>
        </authorList>
    </citation>
    <scope>IDENTIFICATION</scope>
</reference>
<protein>
    <recommendedName>
        <fullName evidence="2">DPY30 domain-containing protein 2</fullName>
    </recommendedName>
</protein>
<reference evidence="4 5" key="3">
    <citation type="journal article" date="2004" name="Nature">
        <title>The DNA sequence and comparative analysis of human chromosome 10.</title>
        <authorList>
            <person name="Deloukas P."/>
            <person name="Earthrowl M.E."/>
            <person name="Grafham D.V."/>
            <person name="Rubenfield M."/>
            <person name="French L."/>
            <person name="Steward C.A."/>
            <person name="Sims S.K."/>
            <person name="Jones M.C."/>
            <person name="Searle S."/>
            <person name="Scott C."/>
            <person name="Howe K."/>
            <person name="Hunt S.E."/>
            <person name="Andrews T.D."/>
            <person name="Gilbert J.G."/>
            <person name="Swarbreck D."/>
            <person name="Ashurst J.L."/>
            <person name="Taylor A."/>
            <person name="Battles J."/>
            <person name="Bird C.P."/>
            <person name="Ainscough R."/>
            <person name="Almeida J.P."/>
            <person name="Ashwell R.I."/>
            <person name="Ambrose K.D."/>
            <person name="Babbage A.K."/>
            <person name="Bagguley C.L."/>
            <person name="Bailey J."/>
            <person name="Banerjee R."/>
            <person name="Bates K."/>
            <person name="Beasley H."/>
            <person name="Bray-Allen S."/>
            <person name="Brown A.J."/>
            <person name="Brown J.Y."/>
            <person name="Burford D.C."/>
            <person name="Burrill W."/>
            <person name="Burton J."/>
            <person name="Cahill P."/>
            <person name="Camire D."/>
            <person name="Carter N.P."/>
            <person name="Chapman J.C."/>
            <person name="Clark S.Y."/>
            <person name="Clarke G."/>
            <person name="Clee C.M."/>
            <person name="Clegg S."/>
            <person name="Corby N."/>
            <person name="Coulson A."/>
            <person name="Dhami P."/>
            <person name="Dutta I."/>
            <person name="Dunn M."/>
            <person name="Faulkner L."/>
            <person name="Frankish A."/>
            <person name="Frankland J.A."/>
            <person name="Garner P."/>
            <person name="Garnett J."/>
            <person name="Gribble S."/>
            <person name="Griffiths C."/>
            <person name="Grocock R."/>
            <person name="Gustafson E."/>
            <person name="Hammond S."/>
            <person name="Harley J.L."/>
            <person name="Hart E."/>
            <person name="Heath P.D."/>
            <person name="Ho T.P."/>
            <person name="Hopkins B."/>
            <person name="Horne J."/>
            <person name="Howden P.J."/>
            <person name="Huckle E."/>
            <person name="Hynds C."/>
            <person name="Johnson C."/>
            <person name="Johnson D."/>
            <person name="Kana A."/>
            <person name="Kay M."/>
            <person name="Kimberley A.M."/>
            <person name="Kershaw J.K."/>
            <person name="Kokkinaki M."/>
            <person name="Laird G.K."/>
            <person name="Lawlor S."/>
            <person name="Lee H.M."/>
            <person name="Leongamornlert D.A."/>
            <person name="Laird G."/>
            <person name="Lloyd C."/>
            <person name="Lloyd D.M."/>
            <person name="Loveland J."/>
            <person name="Lovell J."/>
            <person name="McLaren S."/>
            <person name="McLay K.E."/>
            <person name="McMurray A."/>
            <person name="Mashreghi-Mohammadi M."/>
            <person name="Matthews L."/>
            <person name="Milne S."/>
            <person name="Nickerson T."/>
            <person name="Nguyen M."/>
            <person name="Overton-Larty E."/>
            <person name="Palmer S.A."/>
            <person name="Pearce A.V."/>
            <person name="Peck A.I."/>
            <person name="Pelan S."/>
            <person name="Phillimore B."/>
            <person name="Porter K."/>
            <person name="Rice C.M."/>
            <person name="Rogosin A."/>
            <person name="Ross M.T."/>
            <person name="Sarafidou T."/>
            <person name="Sehra H.K."/>
            <person name="Shownkeen R."/>
            <person name="Skuce C.D."/>
            <person name="Smith M."/>
            <person name="Standring L."/>
            <person name="Sycamore N."/>
            <person name="Tester J."/>
            <person name="Thorpe A."/>
            <person name="Torcasso W."/>
            <person name="Tracey A."/>
            <person name="Tromans A."/>
            <person name="Tsolas J."/>
            <person name="Wall M."/>
            <person name="Walsh J."/>
            <person name="Wang H."/>
            <person name="Weinstock K."/>
            <person name="West A.P."/>
            <person name="Willey D.L."/>
            <person name="Whitehead S.L."/>
            <person name="Wilming L."/>
            <person name="Wray P.W."/>
            <person name="Young L."/>
            <person name="Chen Y."/>
            <person name="Lovering R.C."/>
            <person name="Moschonas N.K."/>
            <person name="Siebert R."/>
            <person name="Fechtel K."/>
            <person name="Bentley D."/>
            <person name="Durbin R."/>
            <person name="Hubbard T."/>
            <person name="Doucette-Stamm L."/>
            <person name="Beck S."/>
            <person name="Smith D.R."/>
            <person name="Rogers J."/>
        </authorList>
    </citation>
    <scope>NUCLEOTIDE SEQUENCE [LARGE SCALE GENOMIC DNA]</scope>
</reference>